<dbReference type="GO" id="GO:0010125">
    <property type="term" value="P:mycothiol biosynthetic process"/>
    <property type="evidence" value="ECO:0007669"/>
    <property type="project" value="UniProtKB-UniRule"/>
</dbReference>
<evidence type="ECO:0000259" key="5">
    <source>
        <dbReference type="PROSITE" id="PS51186"/>
    </source>
</evidence>
<feature type="binding site" evidence="4">
    <location>
        <position position="230"/>
    </location>
    <ligand>
        <name>1D-myo-inositol 2-(L-cysteinylamino)-2-deoxy-alpha-D-glucopyranoside</name>
        <dbReference type="ChEBI" id="CHEBI:58887"/>
    </ligand>
</feature>
<dbReference type="PANTHER" id="PTHR43617:SF20">
    <property type="entry name" value="N-ALPHA-ACETYLTRANSFERASE RIMI"/>
    <property type="match status" value="1"/>
</dbReference>
<feature type="binding site" evidence="4">
    <location>
        <begin position="252"/>
        <end position="258"/>
    </location>
    <ligand>
        <name>acetyl-CoA</name>
        <dbReference type="ChEBI" id="CHEBI:57288"/>
        <label>2</label>
    </ligand>
</feature>
<reference evidence="6 7" key="1">
    <citation type="submission" date="2019-06" db="EMBL/GenBank/DDBJ databases">
        <title>Sequencing the genomes of 1000 actinobacteria strains.</title>
        <authorList>
            <person name="Klenk H.-P."/>
        </authorList>
    </citation>
    <scope>NUCLEOTIDE SEQUENCE [LARGE SCALE GENOMIC DNA]</scope>
    <source>
        <strain evidence="6 7">DSM 8803</strain>
    </source>
</reference>
<dbReference type="Pfam" id="PF00583">
    <property type="entry name" value="Acetyltransf_1"/>
    <property type="match status" value="1"/>
</dbReference>
<keyword evidence="2 4" id="KW-0677">Repeat</keyword>
<dbReference type="Proteomes" id="UP000319094">
    <property type="component" value="Unassembled WGS sequence"/>
</dbReference>
<feature type="binding site" evidence="4">
    <location>
        <position position="189"/>
    </location>
    <ligand>
        <name>1D-myo-inositol 2-(L-cysteinylamino)-2-deoxy-alpha-D-glucopyranoside</name>
        <dbReference type="ChEBI" id="CHEBI:58887"/>
    </ligand>
</feature>
<comment type="caution">
    <text evidence="4">Lacks conserved residue(s) required for the propagation of feature annotation.</text>
</comment>
<keyword evidence="3 4" id="KW-0012">Acyltransferase</keyword>
<dbReference type="Gene3D" id="3.40.630.30">
    <property type="match status" value="1"/>
</dbReference>
<comment type="subunit">
    <text evidence="4">Monomer.</text>
</comment>
<dbReference type="InterPro" id="IPR000182">
    <property type="entry name" value="GNAT_dom"/>
</dbReference>
<keyword evidence="7" id="KW-1185">Reference proteome</keyword>
<dbReference type="AlphaFoldDB" id="A0A542Y6D6"/>
<feature type="binding site" evidence="4">
    <location>
        <position position="279"/>
    </location>
    <ligand>
        <name>1D-myo-inositol 2-(L-cysteinylamino)-2-deoxy-alpha-D-glucopyranoside</name>
        <dbReference type="ChEBI" id="CHEBI:58887"/>
    </ligand>
</feature>
<dbReference type="SUPFAM" id="SSF55729">
    <property type="entry name" value="Acyl-CoA N-acyltransferases (Nat)"/>
    <property type="match status" value="2"/>
</dbReference>
<feature type="binding site" evidence="4">
    <location>
        <begin position="71"/>
        <end position="73"/>
    </location>
    <ligand>
        <name>acetyl-CoA</name>
        <dbReference type="ChEBI" id="CHEBI:57288"/>
        <label>1</label>
    </ligand>
</feature>
<feature type="binding site" evidence="4">
    <location>
        <position position="34"/>
    </location>
    <ligand>
        <name>1D-myo-inositol 2-(L-cysteinylamino)-2-deoxy-alpha-D-glucopyranoside</name>
        <dbReference type="ChEBI" id="CHEBI:58887"/>
    </ligand>
</feature>
<dbReference type="InterPro" id="IPR016181">
    <property type="entry name" value="Acyl_CoA_acyltransferase"/>
</dbReference>
<feature type="binding site" evidence="4">
    <location>
        <begin position="284"/>
        <end position="289"/>
    </location>
    <ligand>
        <name>acetyl-CoA</name>
        <dbReference type="ChEBI" id="CHEBI:57288"/>
        <label>2</label>
    </ligand>
</feature>
<feature type="binding site" evidence="4">
    <location>
        <position position="241"/>
    </location>
    <ligand>
        <name>1D-myo-inositol 2-(L-cysteinylamino)-2-deoxy-alpha-D-glucopyranoside</name>
        <dbReference type="ChEBI" id="CHEBI:58887"/>
    </ligand>
</feature>
<comment type="similarity">
    <text evidence="4">Belongs to the acetyltransferase family. MshD subfamily.</text>
</comment>
<dbReference type="PROSITE" id="PS51186">
    <property type="entry name" value="GNAT"/>
    <property type="match status" value="2"/>
</dbReference>
<feature type="domain" description="N-acetyltransferase" evidence="5">
    <location>
        <begin position="6"/>
        <end position="149"/>
    </location>
</feature>
<evidence type="ECO:0000256" key="2">
    <source>
        <dbReference type="ARBA" id="ARBA00022737"/>
    </source>
</evidence>
<feature type="domain" description="N-acetyltransferase" evidence="5">
    <location>
        <begin position="159"/>
        <end position="312"/>
    </location>
</feature>
<sequence>MQAENLSVSEGTAGVARPILDRAEQADGNSPVSDQALLAAGQGQRALLVFTEAEGAAPVAVGIVGQGELDLVVDPASRGKGIGTAALRILLDTPAAREPAPGGSTGPLAWAHGDNPTAEALLRGAGFEAVRSLYRMALDPALLPALPADPFDTPLPAGFELRTFDAAAPDDDARAWVRVNARAFASHPEQGRVTLEDFALMRAEPWFDPADLFLLRAADTGRTAGFTWVKTLRDGAAPETELYVIGVDPDFAGAGLGRALLTVTLARMAQHRPGRVTLYVDGDNARAVRMYEAAGFTIDSRSTQWRGPQVSE</sequence>
<comment type="catalytic activity">
    <reaction evidence="4">
        <text>1D-myo-inositol 2-(L-cysteinylamino)-2-deoxy-alpha-D-glucopyranoside + acetyl-CoA = mycothiol + CoA + H(+)</text>
        <dbReference type="Rhea" id="RHEA:26172"/>
        <dbReference type="ChEBI" id="CHEBI:15378"/>
        <dbReference type="ChEBI" id="CHEBI:16768"/>
        <dbReference type="ChEBI" id="CHEBI:57287"/>
        <dbReference type="ChEBI" id="CHEBI:57288"/>
        <dbReference type="ChEBI" id="CHEBI:58887"/>
        <dbReference type="EC" id="2.3.1.189"/>
    </reaction>
</comment>
<dbReference type="EC" id="2.3.1.189" evidence="4"/>
<dbReference type="HAMAP" id="MF_01698">
    <property type="entry name" value="MshD"/>
    <property type="match status" value="1"/>
</dbReference>
<evidence type="ECO:0000256" key="3">
    <source>
        <dbReference type="ARBA" id="ARBA00023315"/>
    </source>
</evidence>
<protein>
    <recommendedName>
        <fullName evidence="4">Mycothiol acetyltransferase</fullName>
        <shortName evidence="4">MSH acetyltransferase</shortName>
        <ecNumber evidence="4">2.3.1.189</ecNumber>
    </recommendedName>
    <alternativeName>
        <fullName evidence="4">Mycothiol synthase</fullName>
    </alternativeName>
</protein>
<comment type="function">
    <text evidence="4">Catalyzes the transfer of acetyl from acetyl-CoA to desacetylmycothiol (Cys-GlcN-Ins) to form mycothiol.</text>
</comment>
<comment type="caution">
    <text evidence="6">The sequence shown here is derived from an EMBL/GenBank/DDBJ whole genome shotgun (WGS) entry which is preliminary data.</text>
</comment>
<dbReference type="InterPro" id="IPR017813">
    <property type="entry name" value="Mycothiol_AcTrfase"/>
</dbReference>
<organism evidence="6 7">
    <name type="scientific">Leucobacter komagatae</name>
    <dbReference type="NCBI Taxonomy" id="55969"/>
    <lineage>
        <taxon>Bacteria</taxon>
        <taxon>Bacillati</taxon>
        <taxon>Actinomycetota</taxon>
        <taxon>Actinomycetes</taxon>
        <taxon>Micrococcales</taxon>
        <taxon>Microbacteriaceae</taxon>
        <taxon>Leucobacter</taxon>
    </lineage>
</organism>
<dbReference type="CDD" id="cd04301">
    <property type="entry name" value="NAT_SF"/>
    <property type="match status" value="1"/>
</dbReference>
<evidence type="ECO:0000313" key="6">
    <source>
        <dbReference type="EMBL" id="TQL43670.1"/>
    </source>
</evidence>
<evidence type="ECO:0000256" key="1">
    <source>
        <dbReference type="ARBA" id="ARBA00022679"/>
    </source>
</evidence>
<accession>A0A542Y6D6</accession>
<name>A0A542Y6D6_9MICO</name>
<keyword evidence="1 4" id="KW-0808">Transferase</keyword>
<evidence type="ECO:0000256" key="4">
    <source>
        <dbReference type="HAMAP-Rule" id="MF_01698"/>
    </source>
</evidence>
<dbReference type="EMBL" id="VFON01000001">
    <property type="protein sequence ID" value="TQL43670.1"/>
    <property type="molecule type" value="Genomic_DNA"/>
</dbReference>
<gene>
    <name evidence="4" type="primary">mshD</name>
    <name evidence="6" type="ORF">FB468_1699</name>
</gene>
<proteinExistence type="inferred from homology"/>
<evidence type="ECO:0000313" key="7">
    <source>
        <dbReference type="Proteomes" id="UP000319094"/>
    </source>
</evidence>
<dbReference type="NCBIfam" id="TIGR03448">
    <property type="entry name" value="mycothiol_MshD"/>
    <property type="match status" value="1"/>
</dbReference>
<dbReference type="InterPro" id="IPR050276">
    <property type="entry name" value="MshD_Acetyltransferase"/>
</dbReference>
<dbReference type="OrthoDB" id="3208058at2"/>
<dbReference type="PANTHER" id="PTHR43617">
    <property type="entry name" value="L-AMINO ACID N-ACETYLTRANSFERASE"/>
    <property type="match status" value="1"/>
</dbReference>
<feature type="binding site" evidence="4">
    <location>
        <begin position="245"/>
        <end position="247"/>
    </location>
    <ligand>
        <name>acetyl-CoA</name>
        <dbReference type="ChEBI" id="CHEBI:57288"/>
        <label>2</label>
    </ligand>
</feature>
<dbReference type="GO" id="GO:0035447">
    <property type="term" value="F:mycothiol synthase activity"/>
    <property type="evidence" value="ECO:0007669"/>
    <property type="project" value="UniProtKB-UniRule"/>
</dbReference>